<gene>
    <name evidence="3" type="ORF">FB388_6004</name>
</gene>
<organism evidence="3 4">
    <name type="scientific">Pseudonocardia cypriaca</name>
    <dbReference type="NCBI Taxonomy" id="882449"/>
    <lineage>
        <taxon>Bacteria</taxon>
        <taxon>Bacillati</taxon>
        <taxon>Actinomycetota</taxon>
        <taxon>Actinomycetes</taxon>
        <taxon>Pseudonocardiales</taxon>
        <taxon>Pseudonocardiaceae</taxon>
        <taxon>Pseudonocardia</taxon>
    </lineage>
</organism>
<reference evidence="3 4" key="1">
    <citation type="submission" date="2019-06" db="EMBL/GenBank/DDBJ databases">
        <title>Sequencing the genomes of 1000 actinobacteria strains.</title>
        <authorList>
            <person name="Klenk H.-P."/>
        </authorList>
    </citation>
    <scope>NUCLEOTIDE SEQUENCE [LARGE SCALE GENOMIC DNA]</scope>
    <source>
        <strain evidence="3 4">DSM 45511</strain>
    </source>
</reference>
<dbReference type="AlphaFoldDB" id="A0A543FY44"/>
<dbReference type="Proteomes" id="UP000319818">
    <property type="component" value="Unassembled WGS sequence"/>
</dbReference>
<feature type="compositionally biased region" description="Acidic residues" evidence="1">
    <location>
        <begin position="104"/>
        <end position="113"/>
    </location>
</feature>
<evidence type="ECO:0000313" key="4">
    <source>
        <dbReference type="Proteomes" id="UP000319818"/>
    </source>
</evidence>
<feature type="chain" id="PRO_5038567969" evidence="2">
    <location>
        <begin position="32"/>
        <end position="136"/>
    </location>
</feature>
<evidence type="ECO:0000313" key="3">
    <source>
        <dbReference type="EMBL" id="TQM38760.1"/>
    </source>
</evidence>
<protein>
    <submittedName>
        <fullName evidence="3">Uncharacterized protein</fullName>
    </submittedName>
</protein>
<keyword evidence="2" id="KW-0732">Signal</keyword>
<evidence type="ECO:0000256" key="2">
    <source>
        <dbReference type="SAM" id="SignalP"/>
    </source>
</evidence>
<accession>A0A543FY44</accession>
<feature type="region of interest" description="Disordered" evidence="1">
    <location>
        <begin position="95"/>
        <end position="114"/>
    </location>
</feature>
<comment type="caution">
    <text evidence="3">The sequence shown here is derived from an EMBL/GenBank/DDBJ whole genome shotgun (WGS) entry which is preliminary data.</text>
</comment>
<proteinExistence type="predicted"/>
<keyword evidence="4" id="KW-1185">Reference proteome</keyword>
<feature type="signal peptide" evidence="2">
    <location>
        <begin position="1"/>
        <end position="31"/>
    </location>
</feature>
<sequence length="136" mass="14164">MKGVVVRFPPRLVLAASALCMVAASSGTALVMSGKADVAPVPVPEITSVSPEVQSPAPSEQVGSTGPAITGAQIAALALAPARDRAAALIEEQVRAEAERASDEGDDSDDERWDELRDKIREACDDGRLRGPICRS</sequence>
<evidence type="ECO:0000256" key="1">
    <source>
        <dbReference type="SAM" id="MobiDB-lite"/>
    </source>
</evidence>
<name>A0A543FY44_9PSEU</name>
<dbReference type="EMBL" id="VFPH01000002">
    <property type="protein sequence ID" value="TQM38760.1"/>
    <property type="molecule type" value="Genomic_DNA"/>
</dbReference>